<evidence type="ECO:0000256" key="4">
    <source>
        <dbReference type="ARBA" id="ARBA00022723"/>
    </source>
</evidence>
<evidence type="ECO:0000313" key="9">
    <source>
        <dbReference type="EMBL" id="UYP43936.1"/>
    </source>
</evidence>
<dbReference type="SFLD" id="SFLDS00029">
    <property type="entry name" value="Radical_SAM"/>
    <property type="match status" value="1"/>
</dbReference>
<evidence type="ECO:0000256" key="7">
    <source>
        <dbReference type="ARBA" id="ARBA00023118"/>
    </source>
</evidence>
<dbReference type="InterPro" id="IPR058240">
    <property type="entry name" value="rSAM_sf"/>
</dbReference>
<feature type="domain" description="Radical SAM core" evidence="8">
    <location>
        <begin position="2"/>
        <end position="219"/>
    </location>
</feature>
<dbReference type="SFLD" id="SFLDG01067">
    <property type="entry name" value="SPASM/twitch_domain_containing"/>
    <property type="match status" value="1"/>
</dbReference>
<dbReference type="SUPFAM" id="SSF102114">
    <property type="entry name" value="Radical SAM enzymes"/>
    <property type="match status" value="1"/>
</dbReference>
<dbReference type="PANTHER" id="PTHR21339">
    <property type="entry name" value="RADICAL S-ADENOSYL METHIONINE DOMAIN-CONTAINING PROTEIN 2"/>
    <property type="match status" value="1"/>
</dbReference>
<dbReference type="InterPro" id="IPR007197">
    <property type="entry name" value="rSAM"/>
</dbReference>
<name>A0ABY6HMZ9_9ARCH</name>
<reference evidence="9" key="1">
    <citation type="submission" date="2022-09" db="EMBL/GenBank/DDBJ databases">
        <title>Actin cytoskeleton and complex cell architecture in an #Asgard archaeon.</title>
        <authorList>
            <person name="Ponce Toledo R.I."/>
            <person name="Schleper C."/>
            <person name="Rodrigues Oliveira T."/>
            <person name="Wollweber F."/>
            <person name="Xu J."/>
            <person name="Rittmann S."/>
            <person name="Klingl A."/>
            <person name="Pilhofer M."/>
        </authorList>
    </citation>
    <scope>NUCLEOTIDE SEQUENCE</scope>
    <source>
        <strain evidence="9">B-35</strain>
    </source>
</reference>
<accession>A0ABY6HMZ9</accession>
<evidence type="ECO:0000256" key="1">
    <source>
        <dbReference type="ARBA" id="ARBA00001966"/>
    </source>
</evidence>
<evidence type="ECO:0000313" key="10">
    <source>
        <dbReference type="Proteomes" id="UP001208689"/>
    </source>
</evidence>
<keyword evidence="2" id="KW-0004">4Fe-4S</keyword>
<keyword evidence="7" id="KW-0051">Antiviral defense</keyword>
<dbReference type="Gene3D" id="3.20.20.70">
    <property type="entry name" value="Aldolase class I"/>
    <property type="match status" value="1"/>
</dbReference>
<dbReference type="Proteomes" id="UP001208689">
    <property type="component" value="Chromosome"/>
</dbReference>
<keyword evidence="3" id="KW-0949">S-adenosyl-L-methionine</keyword>
<dbReference type="CDD" id="cd01335">
    <property type="entry name" value="Radical_SAM"/>
    <property type="match status" value="1"/>
</dbReference>
<keyword evidence="4" id="KW-0479">Metal-binding</keyword>
<dbReference type="PANTHER" id="PTHR21339:SF0">
    <property type="entry name" value="S-ADENOSYLMETHIONINE-DEPENDENT NUCLEOTIDE DEHYDRATASE RSAD2"/>
    <property type="match status" value="1"/>
</dbReference>
<evidence type="ECO:0000256" key="5">
    <source>
        <dbReference type="ARBA" id="ARBA00023004"/>
    </source>
</evidence>
<sequence length="296" mass="34460">MDDFPISINLHLTNRCNYHCKFCFAQNRCLSRELTFDEWKKIIFLLSQKDCRKINFAGGEPTLLPFLPELIIYAKNLGFYTSIISNGSLISKKFVTKIKSHINLIGLSLDSPYELKEQKLGRGLADNRKASYSHVEQINQISNWIKTMNIPLKINTTLTSLTWMDNFAPLIESIQPIRWKVLEVHKIDGINNHYFDINPQLKKDQIDYFMERHEKYNPIYESSEILSNSYCIITPDGRFYFDQSNTYSPEILVHGIDECFDKLYYSSTNFSQRDGLHFLSDTMSKAQMGMEVKKTG</sequence>
<organism evidence="9 10">
    <name type="scientific">Candidatus Lokiarchaeum ossiferum</name>
    <dbReference type="NCBI Taxonomy" id="2951803"/>
    <lineage>
        <taxon>Archaea</taxon>
        <taxon>Promethearchaeati</taxon>
        <taxon>Promethearchaeota</taxon>
        <taxon>Promethearchaeia</taxon>
        <taxon>Promethearchaeales</taxon>
        <taxon>Promethearchaeaceae</taxon>
        <taxon>Candidatus Lokiarchaeum</taxon>
    </lineage>
</organism>
<comment type="cofactor">
    <cofactor evidence="1">
        <name>[4Fe-4S] cluster</name>
        <dbReference type="ChEBI" id="CHEBI:49883"/>
    </cofactor>
</comment>
<keyword evidence="6" id="KW-0411">Iron-sulfur</keyword>
<evidence type="ECO:0000256" key="3">
    <source>
        <dbReference type="ARBA" id="ARBA00022691"/>
    </source>
</evidence>
<dbReference type="Pfam" id="PF04055">
    <property type="entry name" value="Radical_SAM"/>
    <property type="match status" value="1"/>
</dbReference>
<dbReference type="NCBIfam" id="NF038283">
    <property type="entry name" value="viperin_w_prok"/>
    <property type="match status" value="1"/>
</dbReference>
<dbReference type="EMBL" id="CP104013">
    <property type="protein sequence ID" value="UYP43936.1"/>
    <property type="molecule type" value="Genomic_DNA"/>
</dbReference>
<proteinExistence type="predicted"/>
<evidence type="ECO:0000259" key="8">
    <source>
        <dbReference type="PROSITE" id="PS51918"/>
    </source>
</evidence>
<evidence type="ECO:0000256" key="6">
    <source>
        <dbReference type="ARBA" id="ARBA00023014"/>
    </source>
</evidence>
<protein>
    <submittedName>
        <fullName evidence="9">PqqA peptide cyclase</fullName>
        <ecNumber evidence="9">1.21.98.4</ecNumber>
    </submittedName>
</protein>
<dbReference type="InterPro" id="IPR051196">
    <property type="entry name" value="RSAD2/Viperin_antiviral"/>
</dbReference>
<dbReference type="PROSITE" id="PS51918">
    <property type="entry name" value="RADICAL_SAM"/>
    <property type="match status" value="1"/>
</dbReference>
<keyword evidence="9" id="KW-0560">Oxidoreductase</keyword>
<dbReference type="InterPro" id="IPR013785">
    <property type="entry name" value="Aldolase_TIM"/>
</dbReference>
<keyword evidence="5" id="KW-0408">Iron</keyword>
<evidence type="ECO:0000256" key="2">
    <source>
        <dbReference type="ARBA" id="ARBA00022485"/>
    </source>
</evidence>
<dbReference type="GO" id="GO:0016491">
    <property type="term" value="F:oxidoreductase activity"/>
    <property type="evidence" value="ECO:0007669"/>
    <property type="project" value="UniProtKB-KW"/>
</dbReference>
<keyword evidence="10" id="KW-1185">Reference proteome</keyword>
<gene>
    <name evidence="9" type="ORF">NEF87_000221</name>
</gene>
<dbReference type="EC" id="1.21.98.4" evidence="9"/>